<evidence type="ECO:0000256" key="6">
    <source>
        <dbReference type="ARBA" id="ARBA00022989"/>
    </source>
</evidence>
<dbReference type="PROSITE" id="PS00211">
    <property type="entry name" value="ABC_TRANSPORTER_1"/>
    <property type="match status" value="1"/>
</dbReference>
<dbReference type="AlphaFoldDB" id="A0A5D6V8F8"/>
<dbReference type="GO" id="GO:0005524">
    <property type="term" value="F:ATP binding"/>
    <property type="evidence" value="ECO:0007669"/>
    <property type="project" value="UniProtKB-KW"/>
</dbReference>
<feature type="domain" description="ABC transporter" evidence="9">
    <location>
        <begin position="349"/>
        <end position="583"/>
    </location>
</feature>
<dbReference type="InterPro" id="IPR039421">
    <property type="entry name" value="Type_1_exporter"/>
</dbReference>
<dbReference type="GO" id="GO:0005886">
    <property type="term" value="C:plasma membrane"/>
    <property type="evidence" value="ECO:0007669"/>
    <property type="project" value="UniProtKB-SubCell"/>
</dbReference>
<feature type="domain" description="ABC transmembrane type-1" evidence="10">
    <location>
        <begin position="35"/>
        <end position="316"/>
    </location>
</feature>
<dbReference type="FunFam" id="3.40.50.300:FF:000287">
    <property type="entry name" value="Multidrug ABC transporter ATP-binding protein"/>
    <property type="match status" value="1"/>
</dbReference>
<dbReference type="InterPro" id="IPR017871">
    <property type="entry name" value="ABC_transporter-like_CS"/>
</dbReference>
<evidence type="ECO:0000256" key="7">
    <source>
        <dbReference type="ARBA" id="ARBA00023136"/>
    </source>
</evidence>
<protein>
    <submittedName>
        <fullName evidence="11">ABC transporter ATP-binding protein</fullName>
    </submittedName>
</protein>
<comment type="subcellular location">
    <subcellularLocation>
        <location evidence="1">Cell membrane</location>
        <topology evidence="1">Multi-pass membrane protein</topology>
    </subcellularLocation>
</comment>
<evidence type="ECO:0000256" key="4">
    <source>
        <dbReference type="ARBA" id="ARBA00022741"/>
    </source>
</evidence>
<dbReference type="EMBL" id="VTHL01000005">
    <property type="protein sequence ID" value="TYZ11505.1"/>
    <property type="molecule type" value="Genomic_DNA"/>
</dbReference>
<evidence type="ECO:0000259" key="9">
    <source>
        <dbReference type="PROSITE" id="PS50893"/>
    </source>
</evidence>
<proteinExistence type="predicted"/>
<dbReference type="PROSITE" id="PS50893">
    <property type="entry name" value="ABC_TRANSPORTER_2"/>
    <property type="match status" value="1"/>
</dbReference>
<feature type="transmembrane region" description="Helical" evidence="8">
    <location>
        <begin position="73"/>
        <end position="94"/>
    </location>
</feature>
<dbReference type="InterPro" id="IPR011527">
    <property type="entry name" value="ABC1_TM_dom"/>
</dbReference>
<gene>
    <name evidence="11" type="ORF">FY528_07385</name>
</gene>
<dbReference type="InterPro" id="IPR003593">
    <property type="entry name" value="AAA+_ATPase"/>
</dbReference>
<keyword evidence="4" id="KW-0547">Nucleotide-binding</keyword>
<dbReference type="GO" id="GO:0016887">
    <property type="term" value="F:ATP hydrolysis activity"/>
    <property type="evidence" value="ECO:0007669"/>
    <property type="project" value="InterPro"/>
</dbReference>
<dbReference type="CDD" id="cd18544">
    <property type="entry name" value="ABC_6TM_TmrA_like"/>
    <property type="match status" value="1"/>
</dbReference>
<evidence type="ECO:0000256" key="1">
    <source>
        <dbReference type="ARBA" id="ARBA00004651"/>
    </source>
</evidence>
<dbReference type="RefSeq" id="WP_149070350.1">
    <property type="nucleotide sequence ID" value="NZ_VTHL01000005.1"/>
</dbReference>
<reference evidence="11 12" key="1">
    <citation type="submission" date="2019-08" db="EMBL/GenBank/DDBJ databases">
        <authorList>
            <person name="Seo M.-J."/>
        </authorList>
    </citation>
    <scope>NUCLEOTIDE SEQUENCE [LARGE SCALE GENOMIC DNA]</scope>
    <source>
        <strain evidence="11 12">KIGAM108</strain>
    </source>
</reference>
<feature type="transmembrane region" description="Helical" evidence="8">
    <location>
        <begin position="175"/>
        <end position="191"/>
    </location>
</feature>
<dbReference type="SMART" id="SM00382">
    <property type="entry name" value="AAA"/>
    <property type="match status" value="1"/>
</dbReference>
<keyword evidence="7 8" id="KW-0472">Membrane</keyword>
<feature type="transmembrane region" description="Helical" evidence="8">
    <location>
        <begin position="149"/>
        <end position="169"/>
    </location>
</feature>
<keyword evidence="5 11" id="KW-0067">ATP-binding</keyword>
<sequence length="590" mass="67537">MEQATTATKTGNIFDWQVLRRLMTYVRPYQRIFYFLIFLTIATAALGTLRPFLIQRMVDVSIEQGDMVGVNKMFGLLIVLLVAHTLVSYLQTYFGGWLGQYIVRDIRVDLYRHILDLRLKFFDRTPIGQLVTRNISDVETLSDVFSEGLAAMIGDILQLVFIMAFMFYIDWRLTLVSLSVIPPLLFSTYVFKEKVKKSFQEVRTAVASLNSFVQEHLTGMNVVQIFNNEQREFRKFEKINREHTRANIRSVLYYSIYFPVAEVLAAVGVGLLVWYAAQGQIEGTISKGALIAFIMYNALFFRPIRQIADRFNTLQLGLVSTERLLKLLDSKELIADNGTYTPATLRGDVEFDHVWFAYNEEEWVLRDINFQAQAGQTVAFVGATGAGKTSIINLLSRFYEINRGTIRIDGHDLREYDLKHLRRHIGVVLQDVFLFAGTIRDNITLGNADITDEQIWQAADLVGARRFIERLPGDLGYQVMERGATLSVGQRQLISFVRAMVYQPRIIILDEATSSVDSETEELIQQAIEKLMQGRTSLVIAHRLSTIQKADRIIVLDRGEIKESGTHEELLRLGGYYTQLYQMQYKDALT</sequence>
<dbReference type="Pfam" id="PF00005">
    <property type="entry name" value="ABC_tran"/>
    <property type="match status" value="1"/>
</dbReference>
<dbReference type="SUPFAM" id="SSF90123">
    <property type="entry name" value="ABC transporter transmembrane region"/>
    <property type="match status" value="1"/>
</dbReference>
<dbReference type="PROSITE" id="PS50929">
    <property type="entry name" value="ABC_TM1F"/>
    <property type="match status" value="1"/>
</dbReference>
<dbReference type="SUPFAM" id="SSF52540">
    <property type="entry name" value="P-loop containing nucleoside triphosphate hydrolases"/>
    <property type="match status" value="1"/>
</dbReference>
<keyword evidence="2" id="KW-0813">Transport</keyword>
<feature type="transmembrane region" description="Helical" evidence="8">
    <location>
        <begin position="283"/>
        <end position="301"/>
    </location>
</feature>
<feature type="transmembrane region" description="Helical" evidence="8">
    <location>
        <begin position="32"/>
        <end position="53"/>
    </location>
</feature>
<accession>A0A5D6V8F8</accession>
<evidence type="ECO:0000313" key="11">
    <source>
        <dbReference type="EMBL" id="TYZ11505.1"/>
    </source>
</evidence>
<organism evidence="11 12">
    <name type="scientific">Hymenobacter lutimineralis</name>
    <dbReference type="NCBI Taxonomy" id="2606448"/>
    <lineage>
        <taxon>Bacteria</taxon>
        <taxon>Pseudomonadati</taxon>
        <taxon>Bacteroidota</taxon>
        <taxon>Cytophagia</taxon>
        <taxon>Cytophagales</taxon>
        <taxon>Hymenobacteraceae</taxon>
        <taxon>Hymenobacter</taxon>
    </lineage>
</organism>
<dbReference type="PANTHER" id="PTHR43394">
    <property type="entry name" value="ATP-DEPENDENT PERMEASE MDL1, MITOCHONDRIAL"/>
    <property type="match status" value="1"/>
</dbReference>
<dbReference type="Proteomes" id="UP000322791">
    <property type="component" value="Unassembled WGS sequence"/>
</dbReference>
<evidence type="ECO:0000259" key="10">
    <source>
        <dbReference type="PROSITE" id="PS50929"/>
    </source>
</evidence>
<evidence type="ECO:0000313" key="12">
    <source>
        <dbReference type="Proteomes" id="UP000322791"/>
    </source>
</evidence>
<dbReference type="Gene3D" id="3.40.50.300">
    <property type="entry name" value="P-loop containing nucleotide triphosphate hydrolases"/>
    <property type="match status" value="1"/>
</dbReference>
<dbReference type="InterPro" id="IPR036640">
    <property type="entry name" value="ABC1_TM_sf"/>
</dbReference>
<keyword evidence="6 8" id="KW-1133">Transmembrane helix</keyword>
<dbReference type="Pfam" id="PF00664">
    <property type="entry name" value="ABC_membrane"/>
    <property type="match status" value="1"/>
</dbReference>
<dbReference type="GO" id="GO:0015421">
    <property type="term" value="F:ABC-type oligopeptide transporter activity"/>
    <property type="evidence" value="ECO:0007669"/>
    <property type="project" value="TreeGrafter"/>
</dbReference>
<feature type="transmembrane region" description="Helical" evidence="8">
    <location>
        <begin position="251"/>
        <end position="277"/>
    </location>
</feature>
<comment type="caution">
    <text evidence="11">The sequence shown here is derived from an EMBL/GenBank/DDBJ whole genome shotgun (WGS) entry which is preliminary data.</text>
</comment>
<evidence type="ECO:0000256" key="2">
    <source>
        <dbReference type="ARBA" id="ARBA00022448"/>
    </source>
</evidence>
<dbReference type="InterPro" id="IPR027417">
    <property type="entry name" value="P-loop_NTPase"/>
</dbReference>
<evidence type="ECO:0000256" key="8">
    <source>
        <dbReference type="SAM" id="Phobius"/>
    </source>
</evidence>
<keyword evidence="3 8" id="KW-0812">Transmembrane</keyword>
<dbReference type="Gene3D" id="1.20.1560.10">
    <property type="entry name" value="ABC transporter type 1, transmembrane domain"/>
    <property type="match status" value="1"/>
</dbReference>
<dbReference type="InterPro" id="IPR003439">
    <property type="entry name" value="ABC_transporter-like_ATP-bd"/>
</dbReference>
<evidence type="ECO:0000256" key="3">
    <source>
        <dbReference type="ARBA" id="ARBA00022692"/>
    </source>
</evidence>
<name>A0A5D6V8F8_9BACT</name>
<evidence type="ECO:0000256" key="5">
    <source>
        <dbReference type="ARBA" id="ARBA00022840"/>
    </source>
</evidence>
<keyword evidence="12" id="KW-1185">Reference proteome</keyword>
<dbReference type="PANTHER" id="PTHR43394:SF1">
    <property type="entry name" value="ATP-BINDING CASSETTE SUB-FAMILY B MEMBER 10, MITOCHONDRIAL"/>
    <property type="match status" value="1"/>
</dbReference>
<dbReference type="CDD" id="cd03254">
    <property type="entry name" value="ABCC_Glucan_exporter_like"/>
    <property type="match status" value="1"/>
</dbReference>